<dbReference type="InterPro" id="IPR050082">
    <property type="entry name" value="RNA_methyltr_RlmE"/>
</dbReference>
<protein>
    <recommendedName>
        <fullName evidence="6">rRNA methyltransferase 2, mitochondrial</fullName>
    </recommendedName>
</protein>
<name>A0A024SFD7_HYPJR</name>
<dbReference type="PANTHER" id="PTHR10920">
    <property type="entry name" value="RIBOSOMAL RNA METHYLTRANSFERASE"/>
    <property type="match status" value="1"/>
</dbReference>
<gene>
    <name evidence="9" type="ORF">M419DRAFT_72593</name>
</gene>
<dbReference type="GO" id="GO:0008650">
    <property type="term" value="F:rRNA (uridine-2'-O-)-methyltransferase activity"/>
    <property type="evidence" value="ECO:0007669"/>
    <property type="project" value="TreeGrafter"/>
</dbReference>
<dbReference type="GO" id="GO:0005739">
    <property type="term" value="C:mitochondrion"/>
    <property type="evidence" value="ECO:0007669"/>
    <property type="project" value="TreeGrafter"/>
</dbReference>
<dbReference type="InterPro" id="IPR002877">
    <property type="entry name" value="RNA_MeTrfase_FtsJ_dom"/>
</dbReference>
<dbReference type="OrthoDB" id="20105at2759"/>
<dbReference type="Proteomes" id="UP000024376">
    <property type="component" value="Unassembled WGS sequence"/>
</dbReference>
<feature type="compositionally biased region" description="Polar residues" evidence="7">
    <location>
        <begin position="231"/>
        <end position="252"/>
    </location>
</feature>
<dbReference type="HAMAP" id="MF_01547">
    <property type="entry name" value="RNA_methyltr_E"/>
    <property type="match status" value="1"/>
</dbReference>
<evidence type="ECO:0000256" key="1">
    <source>
        <dbReference type="ARBA" id="ARBA00009258"/>
    </source>
</evidence>
<evidence type="ECO:0000256" key="2">
    <source>
        <dbReference type="ARBA" id="ARBA00022552"/>
    </source>
</evidence>
<feature type="domain" description="Ribosomal RNA methyltransferase FtsJ" evidence="8">
    <location>
        <begin position="71"/>
        <end position="325"/>
    </location>
</feature>
<dbReference type="SUPFAM" id="SSF53335">
    <property type="entry name" value="S-adenosyl-L-methionine-dependent methyltransferases"/>
    <property type="match status" value="1"/>
</dbReference>
<evidence type="ECO:0000256" key="6">
    <source>
        <dbReference type="ARBA" id="ARBA00041184"/>
    </source>
</evidence>
<evidence type="ECO:0000313" key="9">
    <source>
        <dbReference type="EMBL" id="ETS04295.1"/>
    </source>
</evidence>
<feature type="compositionally biased region" description="Acidic residues" evidence="7">
    <location>
        <begin position="172"/>
        <end position="184"/>
    </location>
</feature>
<evidence type="ECO:0000256" key="4">
    <source>
        <dbReference type="ARBA" id="ARBA00022679"/>
    </source>
</evidence>
<dbReference type="HOGENOM" id="CLU_009422_2_0_1"/>
<proteinExistence type="inferred from homology"/>
<comment type="similarity">
    <text evidence="1">Belongs to the class I-like SAM-binding methyltransferase superfamily. RNA methyltransferase RlmE family.</text>
</comment>
<dbReference type="AlphaFoldDB" id="A0A024SFD7"/>
<evidence type="ECO:0000256" key="5">
    <source>
        <dbReference type="ARBA" id="ARBA00022691"/>
    </source>
</evidence>
<feature type="region of interest" description="Disordered" evidence="7">
    <location>
        <begin position="158"/>
        <end position="213"/>
    </location>
</feature>
<accession>A0A024SFD7</accession>
<evidence type="ECO:0000259" key="8">
    <source>
        <dbReference type="Pfam" id="PF01728"/>
    </source>
</evidence>
<keyword evidence="2" id="KW-0698">rRNA processing</keyword>
<sequence>MLLRYPAFSRIAFPRALPLIRHSWALSSIHAAPLSRAPWLTSVRLASSGNQWKNRQGHDPYVRYSKVQNLKSRAAFKLLEARLALSFFHSCTLGQTVVDLGYAPGSWSQVAVDRTRPYGRVIGIDLIPAHPPQGVATFQGDFLSPSVQKLLKDFIAQSHSDRPRHANKKDDVDEDEDLLSEDTIIDQPSYIDRERHSAGSAGPRAGSTTDSDSKYSVDVVLSDMSEPWDQVSRSSSSTLSNPYDRLMNTSGNRSRDHAGSMDLCEAALRFASDTLKPGGHFVCKFYTGSEDKELEKKLKLLFSKVYREKPDASRAESKEAYFVALFRKAKATIDGTETIDSTAADSHNQ</sequence>
<keyword evidence="4" id="KW-0808">Transferase</keyword>
<dbReference type="EMBL" id="KI911141">
    <property type="protein sequence ID" value="ETS04295.1"/>
    <property type="molecule type" value="Genomic_DNA"/>
</dbReference>
<dbReference type="PANTHER" id="PTHR10920:SF18">
    <property type="entry name" value="RRNA METHYLTRANSFERASE 2, MITOCHONDRIAL"/>
    <property type="match status" value="1"/>
</dbReference>
<organism evidence="9 10">
    <name type="scientific">Hypocrea jecorina (strain ATCC 56765 / BCRC 32924 / NRRL 11460 / Rut C-30)</name>
    <name type="common">Trichoderma reesei</name>
    <dbReference type="NCBI Taxonomy" id="1344414"/>
    <lineage>
        <taxon>Eukaryota</taxon>
        <taxon>Fungi</taxon>
        <taxon>Dikarya</taxon>
        <taxon>Ascomycota</taxon>
        <taxon>Pezizomycotina</taxon>
        <taxon>Sordariomycetes</taxon>
        <taxon>Hypocreomycetidae</taxon>
        <taxon>Hypocreales</taxon>
        <taxon>Hypocreaceae</taxon>
        <taxon>Trichoderma</taxon>
    </lineage>
</organism>
<dbReference type="Gene3D" id="3.40.50.150">
    <property type="entry name" value="Vaccinia Virus protein VP39"/>
    <property type="match status" value="1"/>
</dbReference>
<evidence type="ECO:0000256" key="7">
    <source>
        <dbReference type="SAM" id="MobiDB-lite"/>
    </source>
</evidence>
<dbReference type="Pfam" id="PF01728">
    <property type="entry name" value="FtsJ"/>
    <property type="match status" value="1"/>
</dbReference>
<feature type="compositionally biased region" description="Basic and acidic residues" evidence="7">
    <location>
        <begin position="159"/>
        <end position="171"/>
    </location>
</feature>
<keyword evidence="5" id="KW-0949">S-adenosyl-L-methionine</keyword>
<keyword evidence="3" id="KW-0489">Methyltransferase</keyword>
<dbReference type="InterPro" id="IPR029063">
    <property type="entry name" value="SAM-dependent_MTases_sf"/>
</dbReference>
<feature type="region of interest" description="Disordered" evidence="7">
    <location>
        <begin position="226"/>
        <end position="257"/>
    </location>
</feature>
<evidence type="ECO:0000256" key="3">
    <source>
        <dbReference type="ARBA" id="ARBA00022603"/>
    </source>
</evidence>
<reference evidence="10" key="1">
    <citation type="journal article" date="2013" name="Ind. Biotechnol.">
        <title>Comparative genomics analysis of Trichoderma reesei strains.</title>
        <authorList>
            <person name="Koike H."/>
            <person name="Aerts A."/>
            <person name="LaButti K."/>
            <person name="Grigoriev I.V."/>
            <person name="Baker S.E."/>
        </authorList>
    </citation>
    <scope>NUCLEOTIDE SEQUENCE [LARGE SCALE GENOMIC DNA]</scope>
    <source>
        <strain evidence="10">ATCC 56765 / BCRC 32924 / NRRL 11460 / Rut C-30</strain>
    </source>
</reference>
<dbReference type="KEGG" id="trr:M419DRAFT_72593"/>
<evidence type="ECO:0000313" key="10">
    <source>
        <dbReference type="Proteomes" id="UP000024376"/>
    </source>
</evidence>
<dbReference type="InterPro" id="IPR015507">
    <property type="entry name" value="rRNA-MeTfrase_E"/>
</dbReference>